<dbReference type="Proteomes" id="UP000613580">
    <property type="component" value="Unassembled WGS sequence"/>
</dbReference>
<comment type="caution">
    <text evidence="1">The sequence shown here is derived from an EMBL/GenBank/DDBJ whole genome shotgun (WGS) entry which is preliminary data.</text>
</comment>
<reference evidence="1" key="1">
    <citation type="submission" date="2020-05" db="EMBL/GenBank/DDBJ databases">
        <title>Mycena genomes resolve the evolution of fungal bioluminescence.</title>
        <authorList>
            <person name="Tsai I.J."/>
        </authorList>
    </citation>
    <scope>NUCLEOTIDE SEQUENCE</scope>
    <source>
        <strain evidence="1">110903Hualien_Pintung</strain>
    </source>
</reference>
<evidence type="ECO:0000313" key="2">
    <source>
        <dbReference type="Proteomes" id="UP000613580"/>
    </source>
</evidence>
<dbReference type="AlphaFoldDB" id="A0A8H6TEQ1"/>
<dbReference type="EMBL" id="JACAZE010000005">
    <property type="protein sequence ID" value="KAF7317465.1"/>
    <property type="molecule type" value="Genomic_DNA"/>
</dbReference>
<gene>
    <name evidence="1" type="ORF">HMN09_00483700</name>
</gene>
<dbReference type="OrthoDB" id="2418900at2759"/>
<dbReference type="Pfam" id="PF18759">
    <property type="entry name" value="Plavaka"/>
    <property type="match status" value="2"/>
</dbReference>
<proteinExistence type="predicted"/>
<dbReference type="InterPro" id="IPR041078">
    <property type="entry name" value="Plavaka"/>
</dbReference>
<keyword evidence="2" id="KW-1185">Reference proteome</keyword>
<organism evidence="1 2">
    <name type="scientific">Mycena chlorophos</name>
    <name type="common">Agaric fungus</name>
    <name type="synonym">Agaricus chlorophos</name>
    <dbReference type="NCBI Taxonomy" id="658473"/>
    <lineage>
        <taxon>Eukaryota</taxon>
        <taxon>Fungi</taxon>
        <taxon>Dikarya</taxon>
        <taxon>Basidiomycota</taxon>
        <taxon>Agaricomycotina</taxon>
        <taxon>Agaricomycetes</taxon>
        <taxon>Agaricomycetidae</taxon>
        <taxon>Agaricales</taxon>
        <taxon>Marasmiineae</taxon>
        <taxon>Mycenaceae</taxon>
        <taxon>Mycena</taxon>
    </lineage>
</organism>
<sequence length="152" mass="17128">MQDRTTGELSDREYEEMWTGTWWWDTQSHDLLKDGATIAPIILSSDKMQLSSFAGDKQAWPVYLTIGNISKSICCQPNAHGTARRKVVNYQVFHDCMRMMLATLVDAGKEGVDMACADGWVRWVFPLLAAYIADYPEQCLVQPPLSFDSAVT</sequence>
<protein>
    <submittedName>
        <fullName evidence="1">Uncharacterized protein</fullName>
    </submittedName>
</protein>
<evidence type="ECO:0000313" key="1">
    <source>
        <dbReference type="EMBL" id="KAF7317465.1"/>
    </source>
</evidence>
<name>A0A8H6TEQ1_MYCCL</name>
<accession>A0A8H6TEQ1</accession>